<name>A0ABQ7N5C8_BRACM</name>
<keyword evidence="2" id="KW-1185">Reference proteome</keyword>
<proteinExistence type="predicted"/>
<protein>
    <submittedName>
        <fullName evidence="1">Uncharacterized protein</fullName>
    </submittedName>
</protein>
<reference evidence="1 2" key="1">
    <citation type="submission" date="2021-03" db="EMBL/GenBank/DDBJ databases">
        <authorList>
            <person name="King G.J."/>
            <person name="Bancroft I."/>
            <person name="Baten A."/>
            <person name="Bloomfield J."/>
            <person name="Borpatragohain P."/>
            <person name="He Z."/>
            <person name="Irish N."/>
            <person name="Irwin J."/>
            <person name="Liu K."/>
            <person name="Mauleon R.P."/>
            <person name="Moore J."/>
            <person name="Morris R."/>
            <person name="Ostergaard L."/>
            <person name="Wang B."/>
            <person name="Wells R."/>
        </authorList>
    </citation>
    <scope>NUCLEOTIDE SEQUENCE [LARGE SCALE GENOMIC DNA]</scope>
    <source>
        <strain evidence="1">R-o-18</strain>
        <tissue evidence="1">Leaf</tissue>
    </source>
</reference>
<sequence>MRRQVKSLDALFKTFDCGSVSRVHPLSLNGDESSQNLIFHNPIDKTNQNIKRSTVNLASELTRRWIITSSGCRLKVHHSVDTMRVARKVSGDQCMFEKHRMYNRAT</sequence>
<evidence type="ECO:0000313" key="1">
    <source>
        <dbReference type="EMBL" id="KAG5406102.1"/>
    </source>
</evidence>
<comment type="caution">
    <text evidence="1">The sequence shown here is derived from an EMBL/GenBank/DDBJ whole genome shotgun (WGS) entry which is preliminary data.</text>
</comment>
<dbReference type="EMBL" id="JADBGQ010000003">
    <property type="protein sequence ID" value="KAG5406102.1"/>
    <property type="molecule type" value="Genomic_DNA"/>
</dbReference>
<gene>
    <name evidence="1" type="primary">A03g505470.1_BraROA</name>
    <name evidence="1" type="ORF">IGI04_012221</name>
</gene>
<organism evidence="1 2">
    <name type="scientific">Brassica rapa subsp. trilocularis</name>
    <dbReference type="NCBI Taxonomy" id="1813537"/>
    <lineage>
        <taxon>Eukaryota</taxon>
        <taxon>Viridiplantae</taxon>
        <taxon>Streptophyta</taxon>
        <taxon>Embryophyta</taxon>
        <taxon>Tracheophyta</taxon>
        <taxon>Spermatophyta</taxon>
        <taxon>Magnoliopsida</taxon>
        <taxon>eudicotyledons</taxon>
        <taxon>Gunneridae</taxon>
        <taxon>Pentapetalae</taxon>
        <taxon>rosids</taxon>
        <taxon>malvids</taxon>
        <taxon>Brassicales</taxon>
        <taxon>Brassicaceae</taxon>
        <taxon>Brassiceae</taxon>
        <taxon>Brassica</taxon>
    </lineage>
</organism>
<dbReference type="Proteomes" id="UP000823674">
    <property type="component" value="Chromosome A03"/>
</dbReference>
<accession>A0ABQ7N5C8</accession>
<evidence type="ECO:0000313" key="2">
    <source>
        <dbReference type="Proteomes" id="UP000823674"/>
    </source>
</evidence>